<name>A0A1I2PGN0_9LACO</name>
<feature type="region of interest" description="Disordered" evidence="2">
    <location>
        <begin position="395"/>
        <end position="415"/>
    </location>
</feature>
<keyword evidence="4" id="KW-0547">Nucleotide-binding</keyword>
<protein>
    <submittedName>
        <fullName evidence="4">Replicative DNA helicase loader DnaB</fullName>
    </submittedName>
</protein>
<accession>A0A1I2PGN0</accession>
<reference evidence="5" key="1">
    <citation type="submission" date="2016-10" db="EMBL/GenBank/DDBJ databases">
        <authorList>
            <person name="Varghese N."/>
            <person name="Submissions S."/>
        </authorList>
    </citation>
    <scope>NUCLEOTIDE SEQUENCE [LARGE SCALE GENOMIC DNA]</scope>
    <source>
        <strain evidence="5">DSM 20403</strain>
    </source>
</reference>
<dbReference type="Pfam" id="PF25888">
    <property type="entry name" value="WHD_DnaB"/>
    <property type="match status" value="1"/>
</dbReference>
<dbReference type="AlphaFoldDB" id="A0A1I2PGN0"/>
<keyword evidence="1" id="KW-0175">Coiled coil</keyword>
<dbReference type="GeneID" id="29801771"/>
<gene>
    <name evidence="4" type="ORF">SAMN02910432_00054</name>
</gene>
<dbReference type="EMBL" id="FOPI01000003">
    <property type="protein sequence ID" value="SFG14299.1"/>
    <property type="molecule type" value="Genomic_DNA"/>
</dbReference>
<dbReference type="InterPro" id="IPR058660">
    <property type="entry name" value="WHD_DnaB"/>
</dbReference>
<feature type="domain" description="Replicative helicase loading/DNA remodeling protein DnaB N-terminal winged helix" evidence="3">
    <location>
        <begin position="10"/>
        <end position="241"/>
    </location>
</feature>
<dbReference type="Proteomes" id="UP000182635">
    <property type="component" value="Unassembled WGS sequence"/>
</dbReference>
<proteinExistence type="predicted"/>
<evidence type="ECO:0000259" key="3">
    <source>
        <dbReference type="Pfam" id="PF25888"/>
    </source>
</evidence>
<sequence>MENGLNILSPKDRCVICSEERKSLLSSETVIFLYQPIMGADAAAVHAVLASSATTVPRKSGHLPEIGDILKTLDMEIPRFYEACCKLEALGLLRTFVHDVSNERRMIYQLLLPLSGQEFFKQTVLDTLLLLSVGRRRHAQLKQLFAPNVFAYSENSKEITKTLADVFDVRKENIQNLQINRVKNESLLEKSELNFDLKYFKQLLKHSFVEEKEVMEHLDEVKTMVLLYGLDELQLVKQLEKSFNVANNRVDFSLFKRYVNEEFESALEKPARNEKEISAESAKSTSRLSSEDRQLVEACNYYAPLEFLEALKNEQGGYASNIEKYVVGNVVKANVLPGSVINVILHYFLCDEDNDQLSGKVSTRFEEFCNQFAKRKISDPVSAMDYLKGEVEKNKQKKQQRRISARNGQTRKKVQKATLTDWDELAQKQNADLDYKHDLDEIEKLRNQIKNAKGR</sequence>
<dbReference type="OrthoDB" id="2082007at2"/>
<keyword evidence="4" id="KW-0347">Helicase</keyword>
<keyword evidence="4" id="KW-0378">Hydrolase</keyword>
<evidence type="ECO:0000313" key="4">
    <source>
        <dbReference type="EMBL" id="SFG14299.1"/>
    </source>
</evidence>
<evidence type="ECO:0000256" key="1">
    <source>
        <dbReference type="SAM" id="Coils"/>
    </source>
</evidence>
<keyword evidence="4" id="KW-0067">ATP-binding</keyword>
<evidence type="ECO:0000256" key="2">
    <source>
        <dbReference type="SAM" id="MobiDB-lite"/>
    </source>
</evidence>
<dbReference type="RefSeq" id="WP_014073548.1">
    <property type="nucleotide sequence ID" value="NZ_AYYL01000001.1"/>
</dbReference>
<evidence type="ECO:0000313" key="5">
    <source>
        <dbReference type="Proteomes" id="UP000182635"/>
    </source>
</evidence>
<feature type="coiled-coil region" evidence="1">
    <location>
        <begin position="428"/>
        <end position="455"/>
    </location>
</feature>
<organism evidence="4 5">
    <name type="scientific">Ligilactobacillus ruminis DSM 20403 = NBRC 102161</name>
    <dbReference type="NCBI Taxonomy" id="1423798"/>
    <lineage>
        <taxon>Bacteria</taxon>
        <taxon>Bacillati</taxon>
        <taxon>Bacillota</taxon>
        <taxon>Bacilli</taxon>
        <taxon>Lactobacillales</taxon>
        <taxon>Lactobacillaceae</taxon>
        <taxon>Ligilactobacillus</taxon>
    </lineage>
</organism>
<dbReference type="GO" id="GO:0004386">
    <property type="term" value="F:helicase activity"/>
    <property type="evidence" value="ECO:0007669"/>
    <property type="project" value="UniProtKB-KW"/>
</dbReference>